<feature type="transmembrane region" description="Helical" evidence="6">
    <location>
        <begin position="143"/>
        <end position="163"/>
    </location>
</feature>
<evidence type="ECO:0000256" key="2">
    <source>
        <dbReference type="ARBA" id="ARBA00009142"/>
    </source>
</evidence>
<dbReference type="EMBL" id="RZGY01000002">
    <property type="protein sequence ID" value="RUQ84711.1"/>
    <property type="molecule type" value="Genomic_DNA"/>
</dbReference>
<dbReference type="OrthoDB" id="3700425at2"/>
<reference evidence="8 10" key="2">
    <citation type="submission" date="2018-12" db="EMBL/GenBank/DDBJ databases">
        <authorList>
            <person name="hu s."/>
            <person name="Xu Y."/>
            <person name="Xu B."/>
            <person name="Li F."/>
        </authorList>
    </citation>
    <scope>NUCLEOTIDE SEQUENCE [LARGE SCALE GENOMIC DNA]</scope>
    <source>
        <strain evidence="8 10">KSW2-17</strain>
    </source>
</reference>
<accession>A0A2P8GTV0</accession>
<dbReference type="RefSeq" id="WP_106562539.1">
    <property type="nucleotide sequence ID" value="NZ_PYAU01000001.1"/>
</dbReference>
<proteinExistence type="inferred from homology"/>
<name>A0A2P8GTV0_9MICO</name>
<sequence>MTTDDQLTGTANRVRTTTGALILLGLVAGFLSGLFGVGGGVIVVPALLLLGMDQRLAAGSSVAAILPTSIVGAVGYGLSGHIDWIAGLLLAAGIVIGAQLGTFLLARIPRDVLFWIFVAFLAAVVVSLWLVVPERGASIPMNVWLGAALVLTGVITGILSGLMGVGGGIIVVPVLIVLFGASDLIAKGTSLLMMVPGSISATIGNGRRKNVDLRVAAIIGLSACVASPLGLLTATSISPFWSNVGFSVLMIGVITQLLVKHIRGRRRAA</sequence>
<comment type="caution">
    <text evidence="7">The sequence shown here is derived from an EMBL/GenBank/DDBJ whole genome shotgun (WGS) entry which is preliminary data.</text>
</comment>
<feature type="transmembrane region" description="Helical" evidence="6">
    <location>
        <begin position="215"/>
        <end position="234"/>
    </location>
</feature>
<evidence type="ECO:0000313" key="10">
    <source>
        <dbReference type="Proteomes" id="UP000268291"/>
    </source>
</evidence>
<dbReference type="EMBL" id="PYAU01000001">
    <property type="protein sequence ID" value="PSL37392.1"/>
    <property type="molecule type" value="Genomic_DNA"/>
</dbReference>
<evidence type="ECO:0000256" key="5">
    <source>
        <dbReference type="ARBA" id="ARBA00023136"/>
    </source>
</evidence>
<feature type="transmembrane region" description="Helical" evidence="6">
    <location>
        <begin position="169"/>
        <end position="194"/>
    </location>
</feature>
<keyword evidence="5 6" id="KW-0472">Membrane</keyword>
<dbReference type="InterPro" id="IPR051598">
    <property type="entry name" value="TSUP/Inactive_protease-like"/>
</dbReference>
<dbReference type="AlphaFoldDB" id="A0A2P8GTV0"/>
<feature type="transmembrane region" description="Helical" evidence="6">
    <location>
        <begin position="112"/>
        <end position="131"/>
    </location>
</feature>
<dbReference type="PANTHER" id="PTHR43701:SF2">
    <property type="entry name" value="MEMBRANE TRANSPORTER PROTEIN YJNA-RELATED"/>
    <property type="match status" value="1"/>
</dbReference>
<evidence type="ECO:0000256" key="3">
    <source>
        <dbReference type="ARBA" id="ARBA00022692"/>
    </source>
</evidence>
<feature type="transmembrane region" description="Helical" evidence="6">
    <location>
        <begin position="56"/>
        <end position="78"/>
    </location>
</feature>
<dbReference type="Proteomes" id="UP000241203">
    <property type="component" value="Unassembled WGS sequence"/>
</dbReference>
<gene>
    <name evidence="7" type="ORF">CLV49_0999</name>
    <name evidence="8" type="ORF">ELQ93_14030</name>
</gene>
<keyword evidence="10" id="KW-1185">Reference proteome</keyword>
<protein>
    <recommendedName>
        <fullName evidence="6">Probable membrane transporter protein</fullName>
    </recommendedName>
</protein>
<dbReference type="GO" id="GO:0005886">
    <property type="term" value="C:plasma membrane"/>
    <property type="evidence" value="ECO:0007669"/>
    <property type="project" value="UniProtKB-SubCell"/>
</dbReference>
<comment type="subcellular location">
    <subcellularLocation>
        <location evidence="6">Cell membrane</location>
        <topology evidence="6">Multi-pass membrane protein</topology>
    </subcellularLocation>
    <subcellularLocation>
        <location evidence="1">Membrane</location>
        <topology evidence="1">Multi-pass membrane protein</topology>
    </subcellularLocation>
</comment>
<keyword evidence="4 6" id="KW-1133">Transmembrane helix</keyword>
<dbReference type="Proteomes" id="UP000268291">
    <property type="component" value="Unassembled WGS sequence"/>
</dbReference>
<dbReference type="InterPro" id="IPR002781">
    <property type="entry name" value="TM_pro_TauE-like"/>
</dbReference>
<keyword evidence="6" id="KW-1003">Cell membrane</keyword>
<evidence type="ECO:0000256" key="4">
    <source>
        <dbReference type="ARBA" id="ARBA00022989"/>
    </source>
</evidence>
<dbReference type="Pfam" id="PF01925">
    <property type="entry name" value="TauE"/>
    <property type="match status" value="1"/>
</dbReference>
<feature type="transmembrane region" description="Helical" evidence="6">
    <location>
        <begin position="240"/>
        <end position="259"/>
    </location>
</feature>
<feature type="transmembrane region" description="Helical" evidence="6">
    <location>
        <begin position="21"/>
        <end position="50"/>
    </location>
</feature>
<dbReference type="PANTHER" id="PTHR43701">
    <property type="entry name" value="MEMBRANE TRANSPORTER PROTEIN MJ0441-RELATED"/>
    <property type="match status" value="1"/>
</dbReference>
<evidence type="ECO:0000313" key="9">
    <source>
        <dbReference type="Proteomes" id="UP000241203"/>
    </source>
</evidence>
<evidence type="ECO:0000256" key="1">
    <source>
        <dbReference type="ARBA" id="ARBA00004141"/>
    </source>
</evidence>
<organism evidence="7 9">
    <name type="scientific">Labedella gwakjiensis</name>
    <dbReference type="NCBI Taxonomy" id="390269"/>
    <lineage>
        <taxon>Bacteria</taxon>
        <taxon>Bacillati</taxon>
        <taxon>Actinomycetota</taxon>
        <taxon>Actinomycetes</taxon>
        <taxon>Micrococcales</taxon>
        <taxon>Microbacteriaceae</taxon>
        <taxon>Labedella</taxon>
    </lineage>
</organism>
<evidence type="ECO:0000313" key="7">
    <source>
        <dbReference type="EMBL" id="PSL37392.1"/>
    </source>
</evidence>
<evidence type="ECO:0000256" key="6">
    <source>
        <dbReference type="RuleBase" id="RU363041"/>
    </source>
</evidence>
<reference evidence="7 9" key="1">
    <citation type="submission" date="2018-03" db="EMBL/GenBank/DDBJ databases">
        <title>Genomic Encyclopedia of Archaeal and Bacterial Type Strains, Phase II (KMG-II): from individual species to whole genera.</title>
        <authorList>
            <person name="Goeker M."/>
        </authorList>
    </citation>
    <scope>NUCLEOTIDE SEQUENCE [LARGE SCALE GENOMIC DNA]</scope>
    <source>
        <strain evidence="7 9">DSM 21548</strain>
    </source>
</reference>
<evidence type="ECO:0000313" key="8">
    <source>
        <dbReference type="EMBL" id="RUQ84711.1"/>
    </source>
</evidence>
<comment type="similarity">
    <text evidence="2 6">Belongs to the 4-toluene sulfonate uptake permease (TSUP) (TC 2.A.102) family.</text>
</comment>
<keyword evidence="3 6" id="KW-0812">Transmembrane</keyword>
<feature type="transmembrane region" description="Helical" evidence="6">
    <location>
        <begin position="85"/>
        <end position="106"/>
    </location>
</feature>